<comment type="caution">
    <text evidence="3">The sequence shown here is derived from an EMBL/GenBank/DDBJ whole genome shotgun (WGS) entry which is preliminary data.</text>
</comment>
<evidence type="ECO:0000256" key="1">
    <source>
        <dbReference type="SAM" id="MobiDB-lite"/>
    </source>
</evidence>
<dbReference type="EMBL" id="QGNW01000190">
    <property type="protein sequence ID" value="RVW86814.1"/>
    <property type="molecule type" value="Genomic_DNA"/>
</dbReference>
<proteinExistence type="predicted"/>
<feature type="chain" id="PRO_5019359700" evidence="2">
    <location>
        <begin position="19"/>
        <end position="156"/>
    </location>
</feature>
<dbReference type="Proteomes" id="UP000288805">
    <property type="component" value="Unassembled WGS sequence"/>
</dbReference>
<protein>
    <submittedName>
        <fullName evidence="3">Uncharacterized protein</fullName>
    </submittedName>
</protein>
<evidence type="ECO:0000256" key="2">
    <source>
        <dbReference type="SAM" id="SignalP"/>
    </source>
</evidence>
<reference evidence="3 4" key="1">
    <citation type="journal article" date="2018" name="PLoS Genet.">
        <title>Population sequencing reveals clonal diversity and ancestral inbreeding in the grapevine cultivar Chardonnay.</title>
        <authorList>
            <person name="Roach M.J."/>
            <person name="Johnson D.L."/>
            <person name="Bohlmann J."/>
            <person name="van Vuuren H.J."/>
            <person name="Jones S.J."/>
            <person name="Pretorius I.S."/>
            <person name="Schmidt S.A."/>
            <person name="Borneman A.R."/>
        </authorList>
    </citation>
    <scope>NUCLEOTIDE SEQUENCE [LARGE SCALE GENOMIC DNA]</scope>
    <source>
        <strain evidence="4">cv. Chardonnay</strain>
        <tissue evidence="3">Leaf</tissue>
    </source>
</reference>
<dbReference type="AlphaFoldDB" id="A0A438HQS3"/>
<accession>A0A438HQS3</accession>
<feature type="region of interest" description="Disordered" evidence="1">
    <location>
        <begin position="40"/>
        <end position="100"/>
    </location>
</feature>
<name>A0A438HQS3_VITVI</name>
<evidence type="ECO:0000313" key="4">
    <source>
        <dbReference type="Proteomes" id="UP000288805"/>
    </source>
</evidence>
<feature type="signal peptide" evidence="2">
    <location>
        <begin position="1"/>
        <end position="18"/>
    </location>
</feature>
<evidence type="ECO:0000313" key="3">
    <source>
        <dbReference type="EMBL" id="RVW86814.1"/>
    </source>
</evidence>
<organism evidence="3 4">
    <name type="scientific">Vitis vinifera</name>
    <name type="common">Grape</name>
    <dbReference type="NCBI Taxonomy" id="29760"/>
    <lineage>
        <taxon>Eukaryota</taxon>
        <taxon>Viridiplantae</taxon>
        <taxon>Streptophyta</taxon>
        <taxon>Embryophyta</taxon>
        <taxon>Tracheophyta</taxon>
        <taxon>Spermatophyta</taxon>
        <taxon>Magnoliopsida</taxon>
        <taxon>eudicotyledons</taxon>
        <taxon>Gunneridae</taxon>
        <taxon>Pentapetalae</taxon>
        <taxon>rosids</taxon>
        <taxon>Vitales</taxon>
        <taxon>Vitaceae</taxon>
        <taxon>Viteae</taxon>
        <taxon>Vitis</taxon>
    </lineage>
</organism>
<keyword evidence="2" id="KW-0732">Signal</keyword>
<feature type="region of interest" description="Disordered" evidence="1">
    <location>
        <begin position="121"/>
        <end position="156"/>
    </location>
</feature>
<feature type="compositionally biased region" description="Basic and acidic residues" evidence="1">
    <location>
        <begin position="73"/>
        <end position="84"/>
    </location>
</feature>
<gene>
    <name evidence="3" type="ORF">CK203_042745</name>
</gene>
<feature type="compositionally biased region" description="Basic and acidic residues" evidence="1">
    <location>
        <begin position="44"/>
        <end position="65"/>
    </location>
</feature>
<sequence>MRKCWLLDFFLWFSSCISDWLGKGLCSAPKLGFFVTQVSGGEATSEHKSPTKPPKGEKPLPEHKPPTPIGKPPKGEKPLPEHKSPTPVGKPPEGEKHHIMVKTLASLLSRVKKTRTSRLIRLSLLQLRKKTQAPEKKPPTPPHKPPHKPSSPSHPN</sequence>
<feature type="compositionally biased region" description="Pro residues" evidence="1">
    <location>
        <begin position="139"/>
        <end position="156"/>
    </location>
</feature>